<evidence type="ECO:0000256" key="1">
    <source>
        <dbReference type="SAM" id="SignalP"/>
    </source>
</evidence>
<feature type="domain" description="Ecp2 effector protein-like" evidence="2">
    <location>
        <begin position="34"/>
        <end position="139"/>
    </location>
</feature>
<feature type="chain" id="PRO_5007806761" description="Ecp2 effector protein-like domain-containing protein" evidence="1">
    <location>
        <begin position="19"/>
        <end position="162"/>
    </location>
</feature>
<dbReference type="EMBL" id="LFZN01000020">
    <property type="protein sequence ID" value="KXT04534.1"/>
    <property type="molecule type" value="Genomic_DNA"/>
</dbReference>
<name>A0A139HPX7_9PEZI</name>
<sequence>MHFKAAAVFGFLPVLSLANPFPQTNAGNSPGSNMCDASTFNNGKTYQIQQAPVADCRKLIDNVNRDGTFSLGHSWARPYTQGECAFSVRVIAGSKPGLVGGADIVDLVTDSITKFQESGYISCKGQYGQVVSSEGEVDCNAVGGDRVRVEWILASTAYNPPN</sequence>
<evidence type="ECO:0000259" key="2">
    <source>
        <dbReference type="Pfam" id="PF14856"/>
    </source>
</evidence>
<dbReference type="InterPro" id="IPR029226">
    <property type="entry name" value="Ecp2-like"/>
</dbReference>
<evidence type="ECO:0000313" key="3">
    <source>
        <dbReference type="EMBL" id="KXT04534.1"/>
    </source>
</evidence>
<organism evidence="3 4">
    <name type="scientific">Pseudocercospora eumusae</name>
    <dbReference type="NCBI Taxonomy" id="321146"/>
    <lineage>
        <taxon>Eukaryota</taxon>
        <taxon>Fungi</taxon>
        <taxon>Dikarya</taxon>
        <taxon>Ascomycota</taxon>
        <taxon>Pezizomycotina</taxon>
        <taxon>Dothideomycetes</taxon>
        <taxon>Dothideomycetidae</taxon>
        <taxon>Mycosphaerellales</taxon>
        <taxon>Mycosphaerellaceae</taxon>
        <taxon>Pseudocercospora</taxon>
    </lineage>
</organism>
<dbReference type="AlphaFoldDB" id="A0A139HPX7"/>
<accession>A0A139HPX7</accession>
<keyword evidence="1" id="KW-0732">Signal</keyword>
<feature type="signal peptide" evidence="1">
    <location>
        <begin position="1"/>
        <end position="18"/>
    </location>
</feature>
<comment type="caution">
    <text evidence="3">The sequence shown here is derived from an EMBL/GenBank/DDBJ whole genome shotgun (WGS) entry which is preliminary data.</text>
</comment>
<proteinExistence type="predicted"/>
<dbReference type="OrthoDB" id="73875at2759"/>
<protein>
    <recommendedName>
        <fullName evidence="2">Ecp2 effector protein-like domain-containing protein</fullName>
    </recommendedName>
</protein>
<dbReference type="Proteomes" id="UP000070133">
    <property type="component" value="Unassembled WGS sequence"/>
</dbReference>
<reference evidence="3 4" key="1">
    <citation type="submission" date="2015-07" db="EMBL/GenBank/DDBJ databases">
        <title>Comparative genomics of the Sigatoka disease complex on banana suggests a link between parallel evolutionary changes in Pseudocercospora fijiensis and Pseudocercospora eumusae and increased virulence on the banana host.</title>
        <authorList>
            <person name="Chang T.-C."/>
            <person name="Salvucci A."/>
            <person name="Crous P.W."/>
            <person name="Stergiopoulos I."/>
        </authorList>
    </citation>
    <scope>NUCLEOTIDE SEQUENCE [LARGE SCALE GENOMIC DNA]</scope>
    <source>
        <strain evidence="3 4">CBS 114824</strain>
    </source>
</reference>
<dbReference type="Pfam" id="PF14856">
    <property type="entry name" value="Hce2"/>
    <property type="match status" value="1"/>
</dbReference>
<keyword evidence="4" id="KW-1185">Reference proteome</keyword>
<gene>
    <name evidence="3" type="ORF">AC578_8653</name>
</gene>
<evidence type="ECO:0000313" key="4">
    <source>
        <dbReference type="Proteomes" id="UP000070133"/>
    </source>
</evidence>
<feature type="non-terminal residue" evidence="3">
    <location>
        <position position="162"/>
    </location>
</feature>